<evidence type="ECO:0008006" key="3">
    <source>
        <dbReference type="Google" id="ProtNLM"/>
    </source>
</evidence>
<organism evidence="1 2">
    <name type="scientific">Mycobacterium adipatum</name>
    <dbReference type="NCBI Taxonomy" id="1682113"/>
    <lineage>
        <taxon>Bacteria</taxon>
        <taxon>Bacillati</taxon>
        <taxon>Actinomycetota</taxon>
        <taxon>Actinomycetes</taxon>
        <taxon>Mycobacteriales</taxon>
        <taxon>Mycobacteriaceae</taxon>
        <taxon>Mycobacterium</taxon>
    </lineage>
</organism>
<dbReference type="Proteomes" id="UP000077143">
    <property type="component" value="Chromosome"/>
</dbReference>
<dbReference type="KEGG" id="madi:A7U43_17660"/>
<gene>
    <name evidence="1" type="ORF">A7U43_17660</name>
</gene>
<dbReference type="RefSeq" id="WP_067997908.1">
    <property type="nucleotide sequence ID" value="NZ_CP015596.1"/>
</dbReference>
<protein>
    <recommendedName>
        <fullName evidence="3">RapA2 cadherin-like domain-containing protein</fullName>
    </recommendedName>
</protein>
<evidence type="ECO:0000313" key="1">
    <source>
        <dbReference type="EMBL" id="ANE80880.1"/>
    </source>
</evidence>
<evidence type="ECO:0000313" key="2">
    <source>
        <dbReference type="Proteomes" id="UP000077143"/>
    </source>
</evidence>
<accession>A0A172UPP5</accession>
<keyword evidence="2" id="KW-1185">Reference proteome</keyword>
<proteinExistence type="predicted"/>
<dbReference type="STRING" id="1682113.A7U43_17660"/>
<dbReference type="AlphaFoldDB" id="A0A172UPP5"/>
<dbReference type="OrthoDB" id="4647653at2"/>
<name>A0A172UPP5_9MYCO</name>
<reference evidence="1 2" key="1">
    <citation type="submission" date="2016-05" db="EMBL/GenBank/DDBJ databases">
        <title>Complete genome sequence of a phthalic acid esters degrading Mycobacterium sp. YC-RL4.</title>
        <authorList>
            <person name="Ren L."/>
            <person name="Fan S."/>
            <person name="Ruth N."/>
            <person name="Jia Y."/>
            <person name="Wang J."/>
            <person name="Qiao C."/>
        </authorList>
    </citation>
    <scope>NUCLEOTIDE SEQUENCE [LARGE SCALE GENOMIC DNA]</scope>
    <source>
        <strain evidence="1 2">YC-RL4</strain>
    </source>
</reference>
<sequence>MAVSLGSEAGVHVTSPTTFSTSSHAVDMVVHADTPPTAAAEVGDPKRPNGTVSGAVISRNTGALSYGPVLFTTVKGGLVSVGALSGRFSYTPSDQARRLAAASADPDDRVDTFTVTVTDLYGGSTDVPVAVQILAVDLPPVGTPILRLPDADGVVTGYIEGTARDGGTLKYSLANAANPAGSTEESAYTRKGGLVQLDTASGQFVFIPTVSQATIPGLDTDTFVVTVTNSRGGSADVTVNPLANLTIGVQTVRTAPNVQCGRLAVSEDGPLSFSVGTAPRKGTVTVDRNGNYVYTRTPGLGHGITAADSFTIIGTDGYGRSITAADVRVSPPLATTSPVQATVVVFESGINGMGDQSTRGMIAAAGVERFTCGTVLTTKGSSATIAEDGTFTYSSAQNLGVGHRAAAVDALAADKMDTFCVLGQGADGVSVPVLVTVTLHPYNNTPTQGTTGGSGRTRGLATGDWTTSVVDVDGDDITFCITQRNPTGVVSVGRNRVGAFTVHYESTAARTGTWYPTEAFTITFYDGHRKPDGTPACVTAEYVF</sequence>
<dbReference type="EMBL" id="CP015596">
    <property type="protein sequence ID" value="ANE80880.1"/>
    <property type="molecule type" value="Genomic_DNA"/>
</dbReference>